<name>A0A024TSC8_9STRA</name>
<dbReference type="GO" id="GO:0008270">
    <property type="term" value="F:zinc ion binding"/>
    <property type="evidence" value="ECO:0007669"/>
    <property type="project" value="UniProtKB-KW"/>
</dbReference>
<sequence length="221" mass="23099">MVCIIVDAIKPAGLQEAVKEEIAMHRNKTFRTDVFKFVRWLREYATTYQMFVKLRPEDFNPSKGNKPNAGAVRACGGSPKKSPAPSRGAPASGATPRGGCLKCGSLGHMVRSCPKATPEEASELLRSNRGGGRGNGPGRGGNAGGRGPSSTPNRGAGGDGSRDQVAKQFNALKVPAPSTSTSPLECVVEGVLPTSLLDSGSDTSVASLGLETAYSQRELVW</sequence>
<gene>
    <name evidence="4" type="ORF">H310_10177</name>
</gene>
<dbReference type="GO" id="GO:0003676">
    <property type="term" value="F:nucleic acid binding"/>
    <property type="evidence" value="ECO:0007669"/>
    <property type="project" value="InterPro"/>
</dbReference>
<dbReference type="Pfam" id="PF00098">
    <property type="entry name" value="zf-CCHC"/>
    <property type="match status" value="1"/>
</dbReference>
<feature type="region of interest" description="Disordered" evidence="2">
    <location>
        <begin position="58"/>
        <end position="98"/>
    </location>
</feature>
<feature type="region of interest" description="Disordered" evidence="2">
    <location>
        <begin position="112"/>
        <end position="183"/>
    </location>
</feature>
<evidence type="ECO:0000256" key="2">
    <source>
        <dbReference type="SAM" id="MobiDB-lite"/>
    </source>
</evidence>
<feature type="compositionally biased region" description="Gly residues" evidence="2">
    <location>
        <begin position="129"/>
        <end position="147"/>
    </location>
</feature>
<dbReference type="RefSeq" id="XP_008874680.1">
    <property type="nucleotide sequence ID" value="XM_008876458.1"/>
</dbReference>
<dbReference type="VEuPathDB" id="FungiDB:H310_10177"/>
<evidence type="ECO:0000313" key="4">
    <source>
        <dbReference type="EMBL" id="ETV96903.1"/>
    </source>
</evidence>
<keyword evidence="1" id="KW-0862">Zinc</keyword>
<protein>
    <recommendedName>
        <fullName evidence="3">CCHC-type domain-containing protein</fullName>
    </recommendedName>
</protein>
<feature type="domain" description="CCHC-type" evidence="3">
    <location>
        <begin position="100"/>
        <end position="115"/>
    </location>
</feature>
<keyword evidence="1" id="KW-0863">Zinc-finger</keyword>
<evidence type="ECO:0000259" key="3">
    <source>
        <dbReference type="PROSITE" id="PS50158"/>
    </source>
</evidence>
<dbReference type="InterPro" id="IPR001878">
    <property type="entry name" value="Znf_CCHC"/>
</dbReference>
<reference evidence="4" key="1">
    <citation type="submission" date="2013-12" db="EMBL/GenBank/DDBJ databases">
        <title>The Genome Sequence of Aphanomyces invadans NJM9701.</title>
        <authorList>
            <consortium name="The Broad Institute Genomics Platform"/>
            <person name="Russ C."/>
            <person name="Tyler B."/>
            <person name="van West P."/>
            <person name="Dieguez-Uribeondo J."/>
            <person name="Young S.K."/>
            <person name="Zeng Q."/>
            <person name="Gargeya S."/>
            <person name="Fitzgerald M."/>
            <person name="Abouelleil A."/>
            <person name="Alvarado L."/>
            <person name="Chapman S.B."/>
            <person name="Gainer-Dewar J."/>
            <person name="Goldberg J."/>
            <person name="Griggs A."/>
            <person name="Gujja S."/>
            <person name="Hansen M."/>
            <person name="Howarth C."/>
            <person name="Imamovic A."/>
            <person name="Ireland A."/>
            <person name="Larimer J."/>
            <person name="McCowan C."/>
            <person name="Murphy C."/>
            <person name="Pearson M."/>
            <person name="Poon T.W."/>
            <person name="Priest M."/>
            <person name="Roberts A."/>
            <person name="Saif S."/>
            <person name="Shea T."/>
            <person name="Sykes S."/>
            <person name="Wortman J."/>
            <person name="Nusbaum C."/>
            <person name="Birren B."/>
        </authorList>
    </citation>
    <scope>NUCLEOTIDE SEQUENCE [LARGE SCALE GENOMIC DNA]</scope>
    <source>
        <strain evidence="4">NJM9701</strain>
    </source>
</reference>
<feature type="compositionally biased region" description="Low complexity" evidence="2">
    <location>
        <begin position="76"/>
        <end position="94"/>
    </location>
</feature>
<dbReference type="EMBL" id="KI913975">
    <property type="protein sequence ID" value="ETV96903.1"/>
    <property type="molecule type" value="Genomic_DNA"/>
</dbReference>
<evidence type="ECO:0000256" key="1">
    <source>
        <dbReference type="PROSITE-ProRule" id="PRU00047"/>
    </source>
</evidence>
<organism evidence="4">
    <name type="scientific">Aphanomyces invadans</name>
    <dbReference type="NCBI Taxonomy" id="157072"/>
    <lineage>
        <taxon>Eukaryota</taxon>
        <taxon>Sar</taxon>
        <taxon>Stramenopiles</taxon>
        <taxon>Oomycota</taxon>
        <taxon>Saprolegniomycetes</taxon>
        <taxon>Saprolegniales</taxon>
        <taxon>Verrucalvaceae</taxon>
        <taxon>Aphanomyces</taxon>
    </lineage>
</organism>
<proteinExistence type="predicted"/>
<dbReference type="PROSITE" id="PS50158">
    <property type="entry name" value="ZF_CCHC"/>
    <property type="match status" value="1"/>
</dbReference>
<dbReference type="SUPFAM" id="SSF57756">
    <property type="entry name" value="Retrovirus zinc finger-like domains"/>
    <property type="match status" value="1"/>
</dbReference>
<dbReference type="AlphaFoldDB" id="A0A024TSC8"/>
<accession>A0A024TSC8</accession>
<dbReference type="GeneID" id="20087227"/>
<dbReference type="InterPro" id="IPR036875">
    <property type="entry name" value="Znf_CCHC_sf"/>
</dbReference>
<dbReference type="SMART" id="SM00343">
    <property type="entry name" value="ZnF_C2HC"/>
    <property type="match status" value="1"/>
</dbReference>
<keyword evidence="1" id="KW-0479">Metal-binding</keyword>